<dbReference type="InterPro" id="IPR014729">
    <property type="entry name" value="Rossmann-like_a/b/a_fold"/>
</dbReference>
<dbReference type="KEGG" id="psua:FLK61_24060"/>
<keyword evidence="2" id="KW-1185">Reference proteome</keyword>
<evidence type="ECO:0008006" key="3">
    <source>
        <dbReference type="Google" id="ProtNLM"/>
    </source>
</evidence>
<dbReference type="Gene3D" id="3.40.50.620">
    <property type="entry name" value="HUPs"/>
    <property type="match status" value="1"/>
</dbReference>
<reference evidence="2" key="1">
    <citation type="submission" date="2019-07" db="EMBL/GenBank/DDBJ databases">
        <title>Bacillus alkalisoli sp. nov. isolated from saline soil.</title>
        <authorList>
            <person name="Sun J.-Q."/>
            <person name="Xu L."/>
        </authorList>
    </citation>
    <scope>NUCLEOTIDE SEQUENCE [LARGE SCALE GENOMIC DNA]</scope>
    <source>
        <strain evidence="2">M4U3P1</strain>
    </source>
</reference>
<proteinExistence type="predicted"/>
<evidence type="ECO:0000313" key="2">
    <source>
        <dbReference type="Proteomes" id="UP000318138"/>
    </source>
</evidence>
<dbReference type="EMBL" id="CP041372">
    <property type="protein sequence ID" value="QKS69865.1"/>
    <property type="molecule type" value="Genomic_DNA"/>
</dbReference>
<organism evidence="1 2">
    <name type="scientific">Paenalkalicoccus suaedae</name>
    <dbReference type="NCBI Taxonomy" id="2592382"/>
    <lineage>
        <taxon>Bacteria</taxon>
        <taxon>Bacillati</taxon>
        <taxon>Bacillota</taxon>
        <taxon>Bacilli</taxon>
        <taxon>Bacillales</taxon>
        <taxon>Bacillaceae</taxon>
        <taxon>Paenalkalicoccus</taxon>
    </lineage>
</organism>
<name>A0A859FC62_9BACI</name>
<dbReference type="RefSeq" id="WP_176007910.1">
    <property type="nucleotide sequence ID" value="NZ_CP041372.2"/>
</dbReference>
<dbReference type="Proteomes" id="UP000318138">
    <property type="component" value="Chromosome"/>
</dbReference>
<evidence type="ECO:0000313" key="1">
    <source>
        <dbReference type="EMBL" id="QKS69865.1"/>
    </source>
</evidence>
<gene>
    <name evidence="1" type="ORF">FLK61_24060</name>
</gene>
<dbReference type="SUPFAM" id="SSF52402">
    <property type="entry name" value="Adenine nucleotide alpha hydrolases-like"/>
    <property type="match status" value="1"/>
</dbReference>
<protein>
    <recommendedName>
        <fullName evidence="3">Histidine kinase</fullName>
    </recommendedName>
</protein>
<dbReference type="AlphaFoldDB" id="A0A859FC62"/>
<sequence length="208" mass="23788">MAKRTLVCIANYRNTEMLLNKGVEFSLGLDKTCYALTLIRDHETNYYENTRTLDEIESIASDYKIPLLKRTISNEKVATTIAEVVVEKKIDHVLIGQPRRSKWDMLVKGSLVNDLLNILIDVDLTIVEVSKDKISHDSEFDIGVSAYIVKEDDNYTLSLDEPSTYFIEGVFYQRTKTDFQSGVFKAKKDEEIFIVNVSDGEVKWTSLD</sequence>
<accession>A0A859FC62</accession>